<evidence type="ECO:0000313" key="2">
    <source>
        <dbReference type="EMBL" id="EFH07624.1"/>
    </source>
</evidence>
<dbReference type="EMBL" id="ADNX01000035">
    <property type="protein sequence ID" value="EFH07624.1"/>
    <property type="molecule type" value="Genomic_DNA"/>
</dbReference>
<feature type="transmembrane region" description="Helical" evidence="1">
    <location>
        <begin position="115"/>
        <end position="136"/>
    </location>
</feature>
<feature type="transmembrane region" description="Helical" evidence="1">
    <location>
        <begin position="73"/>
        <end position="94"/>
    </location>
</feature>
<evidence type="ECO:0000256" key="1">
    <source>
        <dbReference type="SAM" id="Phobius"/>
    </source>
</evidence>
<dbReference type="HOGENOM" id="CLU_555321_0_0_9"/>
<proteinExistence type="predicted"/>
<name>D5Q396_CLODI</name>
<accession>D5Q396</accession>
<feature type="transmembrane region" description="Helical" evidence="1">
    <location>
        <begin position="42"/>
        <end position="61"/>
    </location>
</feature>
<feature type="transmembrane region" description="Helical" evidence="1">
    <location>
        <begin position="339"/>
        <end position="360"/>
    </location>
</feature>
<keyword evidence="1" id="KW-0472">Membrane</keyword>
<organism evidence="2 3">
    <name type="scientific">Clostridioides difficile NAP08</name>
    <dbReference type="NCBI Taxonomy" id="525259"/>
    <lineage>
        <taxon>Bacteria</taxon>
        <taxon>Bacillati</taxon>
        <taxon>Bacillota</taxon>
        <taxon>Clostridia</taxon>
        <taxon>Peptostreptococcales</taxon>
        <taxon>Peptostreptococcaceae</taxon>
        <taxon>Clostridioides</taxon>
    </lineage>
</organism>
<keyword evidence="1" id="KW-0812">Transmembrane</keyword>
<feature type="transmembrane region" description="Helical" evidence="1">
    <location>
        <begin position="411"/>
        <end position="430"/>
    </location>
</feature>
<keyword evidence="1" id="KW-1133">Transmembrane helix</keyword>
<feature type="transmembrane region" description="Helical" evidence="1">
    <location>
        <begin position="450"/>
        <end position="474"/>
    </location>
</feature>
<feature type="transmembrane region" description="Helical" evidence="1">
    <location>
        <begin position="309"/>
        <end position="327"/>
    </location>
</feature>
<gene>
    <name evidence="2" type="ORF">HMPREF0220_1378</name>
</gene>
<feature type="transmembrane region" description="Helical" evidence="1">
    <location>
        <begin position="268"/>
        <end position="289"/>
    </location>
</feature>
<reference evidence="2 3" key="1">
    <citation type="submission" date="2010-05" db="EMBL/GenBank/DDBJ databases">
        <authorList>
            <person name="Qin X."/>
            <person name="Bachman B."/>
            <person name="Battles P."/>
            <person name="Bell A."/>
            <person name="Bess C."/>
            <person name="Bickham C."/>
            <person name="Chaboub L."/>
            <person name="Chen D."/>
            <person name="Coyle M."/>
            <person name="Deiros D.R."/>
            <person name="Dinh H."/>
            <person name="Forbes L."/>
            <person name="Fowler G."/>
            <person name="Francisco L."/>
            <person name="Fu Q."/>
            <person name="Gubbala S."/>
            <person name="Hale W."/>
            <person name="Han Y."/>
            <person name="Hemphill L."/>
            <person name="Highlander S.K."/>
            <person name="Hirani K."/>
            <person name="Hogues M."/>
            <person name="Jackson L."/>
            <person name="Jakkamsetti A."/>
            <person name="Javaid M."/>
            <person name="Jiang H."/>
            <person name="Korchina V."/>
            <person name="Kovar C."/>
            <person name="Lara F."/>
            <person name="Lee S."/>
            <person name="Mata R."/>
            <person name="Mathew T."/>
            <person name="Moen C."/>
            <person name="Morales K."/>
            <person name="Munidasa M."/>
            <person name="Nazareth L."/>
            <person name="Ngo R."/>
            <person name="Nguyen L."/>
            <person name="Okwuonu G."/>
            <person name="Ongeri F."/>
            <person name="Patil S."/>
            <person name="Petrosino J."/>
            <person name="Pham C."/>
            <person name="Pham P."/>
            <person name="Pu L.-L."/>
            <person name="Puazo M."/>
            <person name="Raj R."/>
            <person name="Reid J."/>
            <person name="Rouhana J."/>
            <person name="Saada N."/>
            <person name="Shang Y."/>
            <person name="Simmons D."/>
            <person name="Thornton R."/>
            <person name="Warren J."/>
            <person name="Weissenberger G."/>
            <person name="Zhang J."/>
            <person name="Zhang L."/>
            <person name="Zhou C."/>
            <person name="Zhu D."/>
            <person name="Muzny D."/>
            <person name="Worley K."/>
            <person name="Gibbs R."/>
        </authorList>
    </citation>
    <scope>NUCLEOTIDE SEQUENCE [LARGE SCALE GENOMIC DNA]</scope>
    <source>
        <strain evidence="2 3">NAP08</strain>
    </source>
</reference>
<sequence length="491" mass="54122">MNNKKVSKFYKGGVDVSSQESKPKGNFISNFRDDMRDPKKRAIYTYSSSINLAYNFIGYFVSTVTNIFLTDVAKLGVIMAGGMQIIQSFIKIAIAPITGTVFDKQPFKKGKYYPWLRYAPAALALTYGIFFIVPLMKISPALLLPLMTALLLIASCAQQVVFTIIYAIYPVVAKTPRDRVIGSTTTNIFKEVGKFLVGFSYPLLLVLFADVLGGEGMGYLGTYLFFAAGCLLVFWFSSTEIIKSGAEEEVLQKEEKPKIKASEMAKALFTNVPLMMAFCLEFLICIRSIGLGPLAPYYFKYVIGDERGLAVFLSIMPLVSVAFMFFAPVFIKICREQKLASIISFSICALCHLLVAWTPWGKTTLGVTMLLAIGGGFSNVVSIINLNFFAGSCDYGHWKSGKDLPGLSMSLYPVAIQVGVLLATTIRTVLMNSMGYQADMVVTEAVKSGFINMISYSMAIPLIIAVVIAILYPVSDKKLNQIREELNQRNA</sequence>
<evidence type="ECO:0000313" key="3">
    <source>
        <dbReference type="Proteomes" id="UP000003227"/>
    </source>
</evidence>
<evidence type="ECO:0008006" key="4">
    <source>
        <dbReference type="Google" id="ProtNLM"/>
    </source>
</evidence>
<dbReference type="Pfam" id="PF13347">
    <property type="entry name" value="MFS_2"/>
    <property type="match status" value="1"/>
</dbReference>
<dbReference type="SUPFAM" id="SSF103473">
    <property type="entry name" value="MFS general substrate transporter"/>
    <property type="match status" value="2"/>
</dbReference>
<protein>
    <recommendedName>
        <fullName evidence="4">Transporter, major facilitator family protein</fullName>
    </recommendedName>
</protein>
<feature type="transmembrane region" description="Helical" evidence="1">
    <location>
        <begin position="142"/>
        <end position="172"/>
    </location>
</feature>
<feature type="transmembrane region" description="Helical" evidence="1">
    <location>
        <begin position="366"/>
        <end position="390"/>
    </location>
</feature>
<dbReference type="Gene3D" id="1.20.1250.20">
    <property type="entry name" value="MFS general substrate transporter like domains"/>
    <property type="match status" value="1"/>
</dbReference>
<feature type="transmembrane region" description="Helical" evidence="1">
    <location>
        <begin position="192"/>
        <end position="212"/>
    </location>
</feature>
<dbReference type="Proteomes" id="UP000003227">
    <property type="component" value="Unassembled WGS sequence"/>
</dbReference>
<dbReference type="InterPro" id="IPR036259">
    <property type="entry name" value="MFS_trans_sf"/>
</dbReference>
<dbReference type="AlphaFoldDB" id="D5Q396"/>
<feature type="transmembrane region" description="Helical" evidence="1">
    <location>
        <begin position="218"/>
        <end position="236"/>
    </location>
</feature>
<comment type="caution">
    <text evidence="2">The sequence shown here is derived from an EMBL/GenBank/DDBJ whole genome shotgun (WGS) entry which is preliminary data.</text>
</comment>